<sequence length="362" mass="41322">MEKLTAANLVHEIGMLPRDGIFNYINSKTPTLVKIINIVRPQGPIKIQRIRPNKGETWEKAKVQSISVPMIWRLANALMPDHPINVDRIFGGSYNTRSALEALLVHTPQFYYCYPGRIESISSKNKIKPGHKHLMWCPDHPHAPNMLVKAEVEMVISEVPSTEIVYDALVLPDEYHSPGLDIELKRRHSQMQIALIEIGQHLGFKTWVAQNDKGIIYKNQKLGEMEGVIGSLRREENLMSSFNEAQKAALLIDCIWFKNGRLMPAVMEVEHSTGVTSGLTRMKGLQDALPPFPTRYVIIAPDEDREKVFREASRPQFQSLNARFFPYSAVEEMYALFKRRNIKGVTEEFLDSYMEPILVQLA</sequence>
<accession>A0A0W1APH7</accession>
<evidence type="ECO:0000313" key="1">
    <source>
        <dbReference type="EMBL" id="KTD83154.1"/>
    </source>
</evidence>
<reference evidence="1 2" key="1">
    <citation type="journal article" date="2015" name="Int. Biodeterior. Biodegradation">
        <title>Physiological and genetic screening methods for the isolation of methyl tert-butyl ether-degrading bacteria for bioremediation purposes.</title>
        <authorList>
            <person name="Guisado I.M."/>
            <person name="Purswani J."/>
            <person name="Gonzalez Lopez J."/>
            <person name="Pozo C."/>
        </authorList>
    </citation>
    <scope>NUCLEOTIDE SEQUENCE [LARGE SCALE GENOMIC DNA]</scope>
    <source>
        <strain evidence="1 2">SH7</strain>
    </source>
</reference>
<keyword evidence="1" id="KW-0540">Nuclease</keyword>
<dbReference type="EMBL" id="LCZJ02000098">
    <property type="protein sequence ID" value="KTD83154.1"/>
    <property type="molecule type" value="Genomic_DNA"/>
</dbReference>
<comment type="caution">
    <text evidence="1">The sequence shown here is derived from an EMBL/GenBank/DDBJ whole genome shotgun (WGS) entry which is preliminary data.</text>
</comment>
<dbReference type="OrthoDB" id="6807706at2"/>
<name>A0A0W1APH7_9BACL</name>
<organism evidence="1 2">
    <name type="scientific">Paenibacillus etheri</name>
    <dbReference type="NCBI Taxonomy" id="1306852"/>
    <lineage>
        <taxon>Bacteria</taxon>
        <taxon>Bacillati</taxon>
        <taxon>Bacillota</taxon>
        <taxon>Bacilli</taxon>
        <taxon>Bacillales</taxon>
        <taxon>Paenibacillaceae</taxon>
        <taxon>Paenibacillus</taxon>
    </lineage>
</organism>
<protein>
    <submittedName>
        <fullName evidence="1">Restriction endonuclease</fullName>
    </submittedName>
</protein>
<dbReference type="AlphaFoldDB" id="A0A0W1APH7"/>
<dbReference type="REBASE" id="141288">
    <property type="entry name" value="PetSH7ORF3220P"/>
</dbReference>
<gene>
    <name evidence="1" type="ORF">UQ64_03225</name>
</gene>
<proteinExistence type="predicted"/>
<dbReference type="GO" id="GO:0004519">
    <property type="term" value="F:endonuclease activity"/>
    <property type="evidence" value="ECO:0007669"/>
    <property type="project" value="UniProtKB-KW"/>
</dbReference>
<keyword evidence="1" id="KW-0255">Endonuclease</keyword>
<dbReference type="Proteomes" id="UP000054709">
    <property type="component" value="Unassembled WGS sequence"/>
</dbReference>
<dbReference type="RefSeq" id="WP_060626948.1">
    <property type="nucleotide sequence ID" value="NZ_LCZJ02000098.1"/>
</dbReference>
<evidence type="ECO:0000313" key="2">
    <source>
        <dbReference type="Proteomes" id="UP000054709"/>
    </source>
</evidence>
<keyword evidence="1" id="KW-0378">Hydrolase</keyword>
<keyword evidence="2" id="KW-1185">Reference proteome</keyword>